<dbReference type="Proteomes" id="UP000663720">
    <property type="component" value="Chromosome"/>
</dbReference>
<keyword evidence="4" id="KW-1185">Reference proteome</keyword>
<feature type="coiled-coil region" evidence="1">
    <location>
        <begin position="722"/>
        <end position="756"/>
    </location>
</feature>
<name>A0A975BBQ7_9BACT</name>
<accession>A0A975BBQ7</accession>
<evidence type="ECO:0000256" key="1">
    <source>
        <dbReference type="SAM" id="Coils"/>
    </source>
</evidence>
<feature type="coiled-coil region" evidence="1">
    <location>
        <begin position="318"/>
        <end position="379"/>
    </location>
</feature>
<dbReference type="InterPro" id="IPR045063">
    <property type="entry name" value="Dynamin_N"/>
</dbReference>
<evidence type="ECO:0000259" key="2">
    <source>
        <dbReference type="Pfam" id="PF00350"/>
    </source>
</evidence>
<dbReference type="Pfam" id="PF00350">
    <property type="entry name" value="Dynamin_N"/>
    <property type="match status" value="1"/>
</dbReference>
<dbReference type="AlphaFoldDB" id="A0A975BBQ7"/>
<dbReference type="RefSeq" id="WP_207688373.1">
    <property type="nucleotide sequence ID" value="NZ_CP061799.1"/>
</dbReference>
<dbReference type="SUPFAM" id="SSF52540">
    <property type="entry name" value="P-loop containing nucleoside triphosphate hydrolases"/>
    <property type="match status" value="1"/>
</dbReference>
<sequence length="770" mass="90460">MTRWDRFEQRKDNIEAACDFFKETEDIDRQYDRQEKGRTSKFKELRSALDSKEIKIVVVGEFGRGKSMLLNALMGLELLPTAFEQTTAINAFIQKVPSGREPYVKILFQDGKFEELPFEKNVIRQWGTELDKENSDLRLKLERIEVYADNELLKNNVILIDTPGFRGVLPRHEDIARQAMNESHVAIWLQSVEQLGGNIQEWEFMNELLSPNFNKFITIVNKWDMIYAEADENKISKEQYSLERLEGVKNNFLKFCTLSEKEISVLVSSKNLMGVSAKWALSNDPVKQEKSNIQKLADRIQEMCTSGEGQEQILIKPLKHLEQIQKKLKSDIESELKELENPRDLDTLSAEKGKVDFEIRNLELERKEIEAESRHEHNQTAAEYAKDIQHTLVMPLKNLKNELEQHITEHYIRRQIQLGVKKIELPENVKEHYEYVSQKIAEQWRSTKDELLKVLDDLRAGFSKQMGQISERLSHAFQETSFNIPKLDLNLNINLDIIHNYQTLMLQLETQLEDIENEKEEIEKQIEIEKINREELRKKIMELEQRKRSVLKQSEILGPQPSPIKWTEQKVEKGIWRNTTYPVEVTDDSNVKEWEKRKAELAGIESNKELEIQRIIQEESEKRGYEITREFAIKKLEKKLFKIKKAIDEYRENLGKEESQIISETLDRMKKATINKVDNMIHSMENKTAQSIEKIFQEQLDALIQCVQEQYADRLETRKKQLESVEHQIRQGKESITNKKNELNTLINRLDILLTNTNDLFKQVTEVNYA</sequence>
<dbReference type="InterPro" id="IPR027417">
    <property type="entry name" value="P-loop_NTPase"/>
</dbReference>
<dbReference type="Gene3D" id="3.40.50.300">
    <property type="entry name" value="P-loop containing nucleotide triphosphate hydrolases"/>
    <property type="match status" value="1"/>
</dbReference>
<evidence type="ECO:0000313" key="3">
    <source>
        <dbReference type="EMBL" id="QTA82441.1"/>
    </source>
</evidence>
<dbReference type="PANTHER" id="PTHR26392">
    <property type="entry name" value="MITOGEN-ACTIVATED PROTEIN KINASE KINASE KINASE 7-RELATED"/>
    <property type="match status" value="1"/>
</dbReference>
<dbReference type="PANTHER" id="PTHR26392:SF92">
    <property type="entry name" value="PROTEIN KINASE DOMAIN-CONTAINING PROTEIN"/>
    <property type="match status" value="1"/>
</dbReference>
<evidence type="ECO:0000313" key="4">
    <source>
        <dbReference type="Proteomes" id="UP000663720"/>
    </source>
</evidence>
<dbReference type="KEGG" id="dli:dnl_48160"/>
<proteinExistence type="predicted"/>
<feature type="coiled-coil region" evidence="1">
    <location>
        <begin position="498"/>
        <end position="553"/>
    </location>
</feature>
<reference evidence="3" key="1">
    <citation type="journal article" date="2021" name="Microb. Physiol.">
        <title>Proteogenomic Insights into the Physiology of Marine, Sulfate-Reducing, Filamentous Desulfonema limicola and Desulfonema magnum.</title>
        <authorList>
            <person name="Schnaars V."/>
            <person name="Wohlbrand L."/>
            <person name="Scheve S."/>
            <person name="Hinrichs C."/>
            <person name="Reinhardt R."/>
            <person name="Rabus R."/>
        </authorList>
    </citation>
    <scope>NUCLEOTIDE SEQUENCE</scope>
    <source>
        <strain evidence="3">5ac10</strain>
    </source>
</reference>
<organism evidence="3 4">
    <name type="scientific">Desulfonema limicola</name>
    <dbReference type="NCBI Taxonomy" id="45656"/>
    <lineage>
        <taxon>Bacteria</taxon>
        <taxon>Pseudomonadati</taxon>
        <taxon>Thermodesulfobacteriota</taxon>
        <taxon>Desulfobacteria</taxon>
        <taxon>Desulfobacterales</taxon>
        <taxon>Desulfococcaceae</taxon>
        <taxon>Desulfonema</taxon>
    </lineage>
</organism>
<feature type="domain" description="Dynamin N-terminal" evidence="2">
    <location>
        <begin position="56"/>
        <end position="222"/>
    </location>
</feature>
<dbReference type="EMBL" id="CP061799">
    <property type="protein sequence ID" value="QTA82441.1"/>
    <property type="molecule type" value="Genomic_DNA"/>
</dbReference>
<keyword evidence="1" id="KW-0175">Coiled coil</keyword>
<protein>
    <submittedName>
        <fullName evidence="3">Dynamin domain-containing protein</fullName>
    </submittedName>
</protein>
<gene>
    <name evidence="3" type="ORF">dnl_48160</name>
</gene>